<reference evidence="3 4" key="1">
    <citation type="journal article" date="2020" name="G3 (Bethesda)">
        <title>Improved Reference Genome for Cyclotella cryptica CCMP332, a Model for Cell Wall Morphogenesis, Salinity Adaptation, and Lipid Production in Diatoms (Bacillariophyta).</title>
        <authorList>
            <person name="Roberts W.R."/>
            <person name="Downey K.M."/>
            <person name="Ruck E.C."/>
            <person name="Traller J.C."/>
            <person name="Alverson A.J."/>
        </authorList>
    </citation>
    <scope>NUCLEOTIDE SEQUENCE [LARGE SCALE GENOMIC DNA]</scope>
    <source>
        <strain evidence="3 4">CCMP332</strain>
    </source>
</reference>
<proteinExistence type="predicted"/>
<protein>
    <submittedName>
        <fullName evidence="3">Uncharacterized protein</fullName>
    </submittedName>
</protein>
<gene>
    <name evidence="3" type="ORF">HJC23_011418</name>
</gene>
<feature type="signal peptide" evidence="2">
    <location>
        <begin position="1"/>
        <end position="19"/>
    </location>
</feature>
<dbReference type="PANTHER" id="PTHR33639:SF2">
    <property type="entry name" value="DUF393 DOMAIN-CONTAINING PROTEIN"/>
    <property type="match status" value="1"/>
</dbReference>
<evidence type="ECO:0000313" key="4">
    <source>
        <dbReference type="Proteomes" id="UP001516023"/>
    </source>
</evidence>
<dbReference type="Proteomes" id="UP001516023">
    <property type="component" value="Unassembled WGS sequence"/>
</dbReference>
<evidence type="ECO:0000313" key="3">
    <source>
        <dbReference type="EMBL" id="KAL3788466.1"/>
    </source>
</evidence>
<sequence length="398" mass="44034">MIRLILSALILLETVLSHAFLLPTRTSTPSSRTLPPTSPCGTGTATPAMRSRFLRALARSSRTRTPSELKYAALDPMSQADSTKRGGCPFLVQSYEFRTFDVPVLFGGDSRPIILYDSRCNLCSKLLAKLIKYDYSNNLRFAPLQNRVGDLLLRRMSEEVRNEVVDNNVEGEVTAVNGAAANGAAENAEEKSYKSIVVCDPKRTYVKSSAVLEIMRLLANSDNVDDDNGVNKRYSKRFKVVQYLSLLSYIVPNRVRDRVYDFVTRRKRWFGSAAAATNSWDTDGRFVNDAILTGDRHAAKEGDFKSSTAINVFQSSNPPSRGSRIRIIYPSSAKGPSITYDDEFPNGLCLTGGIGTISTIDLPMRIVLRVERDSLGLERSGSEEGIIAWVKPEEVAPL</sequence>
<dbReference type="PANTHER" id="PTHR33639">
    <property type="entry name" value="THIOL-DISULFIDE OXIDOREDUCTASE DCC"/>
    <property type="match status" value="1"/>
</dbReference>
<dbReference type="AlphaFoldDB" id="A0ABD3PMF4"/>
<evidence type="ECO:0000256" key="2">
    <source>
        <dbReference type="SAM" id="SignalP"/>
    </source>
</evidence>
<evidence type="ECO:0000256" key="1">
    <source>
        <dbReference type="SAM" id="MobiDB-lite"/>
    </source>
</evidence>
<dbReference type="InterPro" id="IPR052927">
    <property type="entry name" value="DCC_oxidoreductase"/>
</dbReference>
<keyword evidence="2" id="KW-0732">Signal</keyword>
<feature type="region of interest" description="Disordered" evidence="1">
    <location>
        <begin position="25"/>
        <end position="44"/>
    </location>
</feature>
<feature type="compositionally biased region" description="Low complexity" evidence="1">
    <location>
        <begin position="25"/>
        <end position="35"/>
    </location>
</feature>
<comment type="caution">
    <text evidence="3">The sequence shown here is derived from an EMBL/GenBank/DDBJ whole genome shotgun (WGS) entry which is preliminary data.</text>
</comment>
<organism evidence="3 4">
    <name type="scientific">Cyclotella cryptica</name>
    <dbReference type="NCBI Taxonomy" id="29204"/>
    <lineage>
        <taxon>Eukaryota</taxon>
        <taxon>Sar</taxon>
        <taxon>Stramenopiles</taxon>
        <taxon>Ochrophyta</taxon>
        <taxon>Bacillariophyta</taxon>
        <taxon>Coscinodiscophyceae</taxon>
        <taxon>Thalassiosirophycidae</taxon>
        <taxon>Stephanodiscales</taxon>
        <taxon>Stephanodiscaceae</taxon>
        <taxon>Cyclotella</taxon>
    </lineage>
</organism>
<name>A0ABD3PMF4_9STRA</name>
<dbReference type="Pfam" id="PF04134">
    <property type="entry name" value="DCC1-like"/>
    <property type="match status" value="1"/>
</dbReference>
<dbReference type="EMBL" id="JABMIG020000156">
    <property type="protein sequence ID" value="KAL3788466.1"/>
    <property type="molecule type" value="Genomic_DNA"/>
</dbReference>
<accession>A0ABD3PMF4</accession>
<dbReference type="InterPro" id="IPR007263">
    <property type="entry name" value="DCC1-like"/>
</dbReference>
<feature type="chain" id="PRO_5044878957" evidence="2">
    <location>
        <begin position="20"/>
        <end position="398"/>
    </location>
</feature>
<keyword evidence="4" id="KW-1185">Reference proteome</keyword>